<organism evidence="2 3">
    <name type="scientific">Marixanthomonas spongiae</name>
    <dbReference type="NCBI Taxonomy" id="2174845"/>
    <lineage>
        <taxon>Bacteria</taxon>
        <taxon>Pseudomonadati</taxon>
        <taxon>Bacteroidota</taxon>
        <taxon>Flavobacteriia</taxon>
        <taxon>Flavobacteriales</taxon>
        <taxon>Flavobacteriaceae</taxon>
        <taxon>Marixanthomonas</taxon>
    </lineage>
</organism>
<evidence type="ECO:0000256" key="1">
    <source>
        <dbReference type="SAM" id="SignalP"/>
    </source>
</evidence>
<evidence type="ECO:0000313" key="2">
    <source>
        <dbReference type="EMBL" id="PVW14329.1"/>
    </source>
</evidence>
<sequence>MKPTTIFKQTLFLITVFLALTNGIAQVGINTTTPAGGSMLDVNSTNKGMLVPRVDIVDLNTIAPVTGGNTESLLVYNTNSTTGKGFHYWNGLRWVNIGNTVDDDWSLTGNAGTDEATNFMGTTDNRDVIFKTNGNENMRINSSGGQLLIGKTTQGSANDLLQVLSDIEIGGAASNFDYGSENIQMTGQSGEWNINVKNHPDPNSSSFYIGTTERENTAGLIIAPNGDVKVGKSSDTLPLSEFHVVNNQHNKATTIRIDNTSTVQDHPHTALEFWDGQTHLKSFIRHNNRSDVLEIGHDESDGIVHFYSGDSNGSNSAITMTMDNENRVGIGTQSPYEILDVNGDVDIGSGTTGHDGDGENIQFRAQSQEWFISAENAPTAEDSDFYISTIQRANNAQFKITPAGNVNIGRDTGGDPRDILHITRDQDAATTIRIDNTNNGTSTTHQALELWDGSNTGTVSSGLQAFFRNNNNSHTLQIGHNKSDGVVEFYSGNNPGSNSGNSRLNMTLQNDGDVEVHEDLEVAESVTIGETIKLKPLPVKAAADGVAGEIYFNGDDNTLYVHNGTNWVALH</sequence>
<evidence type="ECO:0000313" key="3">
    <source>
        <dbReference type="Proteomes" id="UP000245962"/>
    </source>
</evidence>
<comment type="caution">
    <text evidence="2">The sequence shown here is derived from an EMBL/GenBank/DDBJ whole genome shotgun (WGS) entry which is preliminary data.</text>
</comment>
<dbReference type="EMBL" id="QEHR01000006">
    <property type="protein sequence ID" value="PVW14329.1"/>
    <property type="molecule type" value="Genomic_DNA"/>
</dbReference>
<feature type="chain" id="PRO_5015687564" evidence="1">
    <location>
        <begin position="28"/>
        <end position="571"/>
    </location>
</feature>
<feature type="signal peptide" evidence="1">
    <location>
        <begin position="1"/>
        <end position="27"/>
    </location>
</feature>
<keyword evidence="1" id="KW-0732">Signal</keyword>
<dbReference type="AlphaFoldDB" id="A0A2U0HZS2"/>
<gene>
    <name evidence="2" type="ORF">DDV96_11055</name>
</gene>
<dbReference type="Proteomes" id="UP000245962">
    <property type="component" value="Unassembled WGS sequence"/>
</dbReference>
<name>A0A2U0HZS2_9FLAO</name>
<proteinExistence type="predicted"/>
<keyword evidence="3" id="KW-1185">Reference proteome</keyword>
<accession>A0A2U0HZS2</accession>
<protein>
    <submittedName>
        <fullName evidence="2">Uncharacterized protein</fullName>
    </submittedName>
</protein>
<dbReference type="OrthoDB" id="1247310at2"/>
<reference evidence="2 3" key="1">
    <citation type="submission" date="2018-04" db="EMBL/GenBank/DDBJ databases">
        <title>Marixanthomonas spongiae HN-E44 sp. nov., isolated from a marine sponge.</title>
        <authorList>
            <person name="Luo L."/>
            <person name="Zhuang L."/>
        </authorList>
    </citation>
    <scope>NUCLEOTIDE SEQUENCE [LARGE SCALE GENOMIC DNA]</scope>
    <source>
        <strain evidence="2 3">HN-E44</strain>
    </source>
</reference>
<dbReference type="RefSeq" id="WP_116694819.1">
    <property type="nucleotide sequence ID" value="NZ_QEHR01000006.1"/>
</dbReference>